<sequence length="481" mass="52721">MAPTEPPADAAPRHCAIPTGVSDEQRALAVWLARNPAPEGFPCPPALRVVQREPWHVSEHYLVPGATDDVPGPTRRTILGERVVFWGVDPASGDSLTVSLARLDEASWAATKQRLAGNLEGDVDPDFEKDERRLDGPWRGLSFVARSAAPARKLRAWLAELPAESSVESYPIGWDVVLDDEELATLPRLVHLRSATASVLCVEAASRRGCWTTTPVEIDEATPNLRLGGDDDEPADDDAVGDLANAFVPIELAVWTGRRREVWHLDVAGRWKVVGGANSRRGRPRSIAVDRQFEPAALAPFRGEFPALWVRSLTAEWIVAGEYGDGSQGQVPDARWIFRRRPSGWQFGALDGDDVRHHLIWPDGQTIGLVLGSHERPGGDGLAYADGRLIVFVAEGEWLRPAGQLPLPVRGMAMLRSEGGWEYEYSLAPRPPHCLAVSLARSLYWLTSDFGRTRRKFPLRLPMASLKGTWSLGPEGLAPGC</sequence>
<reference evidence="1 2" key="1">
    <citation type="submission" date="2022-11" db="EMBL/GenBank/DDBJ databases">
        <title>Minimal conservation of predation-associated metabolite biosynthetic gene clusters underscores biosynthetic potential of Myxococcota including descriptions for ten novel species: Archangium lansinium sp. nov., Myxococcus landrumus sp. nov., Nannocystis bai.</title>
        <authorList>
            <person name="Ahearne A."/>
            <person name="Stevens C."/>
            <person name="Dowd S."/>
        </authorList>
    </citation>
    <scope>NUCLEOTIDE SEQUENCE [LARGE SCALE GENOMIC DNA]</scope>
    <source>
        <strain evidence="1 2">NCELM</strain>
    </source>
</reference>
<dbReference type="EMBL" id="JAQNDN010000013">
    <property type="protein sequence ID" value="MDC0670611.1"/>
    <property type="molecule type" value="Genomic_DNA"/>
</dbReference>
<organism evidence="1 2">
    <name type="scientific">Nannocystis radixulma</name>
    <dbReference type="NCBI Taxonomy" id="2995305"/>
    <lineage>
        <taxon>Bacteria</taxon>
        <taxon>Pseudomonadati</taxon>
        <taxon>Myxococcota</taxon>
        <taxon>Polyangia</taxon>
        <taxon>Nannocystales</taxon>
        <taxon>Nannocystaceae</taxon>
        <taxon>Nannocystis</taxon>
    </lineage>
</organism>
<accession>A0ABT5BC75</accession>
<comment type="caution">
    <text evidence="1">The sequence shown here is derived from an EMBL/GenBank/DDBJ whole genome shotgun (WGS) entry which is preliminary data.</text>
</comment>
<evidence type="ECO:0000313" key="1">
    <source>
        <dbReference type="EMBL" id="MDC0670611.1"/>
    </source>
</evidence>
<protein>
    <submittedName>
        <fullName evidence="1">Uncharacterized protein</fullName>
    </submittedName>
</protein>
<dbReference type="Proteomes" id="UP001217838">
    <property type="component" value="Unassembled WGS sequence"/>
</dbReference>
<dbReference type="RefSeq" id="WP_272000430.1">
    <property type="nucleotide sequence ID" value="NZ_JAQNDN010000013.1"/>
</dbReference>
<keyword evidence="2" id="KW-1185">Reference proteome</keyword>
<evidence type="ECO:0000313" key="2">
    <source>
        <dbReference type="Proteomes" id="UP001217838"/>
    </source>
</evidence>
<gene>
    <name evidence="1" type="ORF">POL58_22840</name>
</gene>
<proteinExistence type="predicted"/>
<name>A0ABT5BC75_9BACT</name>